<dbReference type="EMBL" id="VLLI01000023">
    <property type="protein sequence ID" value="TWI93935.1"/>
    <property type="molecule type" value="Genomic_DNA"/>
</dbReference>
<evidence type="ECO:0000313" key="3">
    <source>
        <dbReference type="Proteomes" id="UP000317010"/>
    </source>
</evidence>
<accession>A0A562TK85</accession>
<dbReference type="Pfam" id="PF00107">
    <property type="entry name" value="ADH_zinc_N"/>
    <property type="match status" value="1"/>
</dbReference>
<sequence>MKAFEVTDNYSIDSLALIERDHPKLSPRQILVKMRAVSLNYRDLLVVNGIDNWKPPVGRVPVSDGVGIIAEVGNEVTTLVVGDRVAGLFLPNWIEGKLTPEKTVNSLGGKAHDGVLQEYVVFEESAVIKVPSFLSDAAAATLPCAGLTAWHGLIEKGNAGPVSTVLIQGTGGISLFSLQFALMIGAEVILISSSDQKLELAKKMGVKHLINYKSIPKWEDKVMEITNGVGVDHVVEVVGSDNINRSIEVVSLDGTISVIGLIDGFYGNINTAKIMSKEIRLQGIEVGSKEMFARMNKAIEVNKIQPVIEKVYSFDDARHALSSLQKGAHFGKISLTF</sequence>
<dbReference type="CDD" id="cd08276">
    <property type="entry name" value="MDR7"/>
    <property type="match status" value="1"/>
</dbReference>
<organism evidence="2 3">
    <name type="scientific">Mucilaginibacter frigoritolerans</name>
    <dbReference type="NCBI Taxonomy" id="652788"/>
    <lineage>
        <taxon>Bacteria</taxon>
        <taxon>Pseudomonadati</taxon>
        <taxon>Bacteroidota</taxon>
        <taxon>Sphingobacteriia</taxon>
        <taxon>Sphingobacteriales</taxon>
        <taxon>Sphingobacteriaceae</taxon>
        <taxon>Mucilaginibacter</taxon>
    </lineage>
</organism>
<gene>
    <name evidence="2" type="ORF">JN11_04900</name>
</gene>
<dbReference type="Proteomes" id="UP000317010">
    <property type="component" value="Unassembled WGS sequence"/>
</dbReference>
<keyword evidence="3" id="KW-1185">Reference proteome</keyword>
<dbReference type="SMART" id="SM00829">
    <property type="entry name" value="PKS_ER"/>
    <property type="match status" value="1"/>
</dbReference>
<dbReference type="PANTHER" id="PTHR45033">
    <property type="match status" value="1"/>
</dbReference>
<dbReference type="InterPro" id="IPR013154">
    <property type="entry name" value="ADH-like_N"/>
</dbReference>
<dbReference type="AlphaFoldDB" id="A0A562TK85"/>
<dbReference type="Gene3D" id="3.40.50.720">
    <property type="entry name" value="NAD(P)-binding Rossmann-like Domain"/>
    <property type="match status" value="1"/>
</dbReference>
<dbReference type="Gene3D" id="3.90.180.10">
    <property type="entry name" value="Medium-chain alcohol dehydrogenases, catalytic domain"/>
    <property type="match status" value="1"/>
</dbReference>
<dbReference type="InterPro" id="IPR020843">
    <property type="entry name" value="ER"/>
</dbReference>
<reference evidence="2 3" key="1">
    <citation type="submission" date="2019-07" db="EMBL/GenBank/DDBJ databases">
        <title>Genomic Encyclopedia of Archaeal and Bacterial Type Strains, Phase II (KMG-II): from individual species to whole genera.</title>
        <authorList>
            <person name="Goeker M."/>
        </authorList>
    </citation>
    <scope>NUCLEOTIDE SEQUENCE [LARGE SCALE GENOMIC DNA]</scope>
    <source>
        <strain evidence="2 3">ATCC BAA-1854</strain>
    </source>
</reference>
<protein>
    <submittedName>
        <fullName evidence="2">NADPH:quinone reductase-like Zn-dependent oxidoreductase</fullName>
    </submittedName>
</protein>
<dbReference type="PANTHER" id="PTHR45033:SF2">
    <property type="entry name" value="ZINC-TYPE ALCOHOL DEHYDROGENASE-LIKE PROTEIN C1773.06C"/>
    <property type="match status" value="1"/>
</dbReference>
<dbReference type="OrthoDB" id="648910at2"/>
<dbReference type="SUPFAM" id="SSF50129">
    <property type="entry name" value="GroES-like"/>
    <property type="match status" value="1"/>
</dbReference>
<dbReference type="Pfam" id="PF08240">
    <property type="entry name" value="ADH_N"/>
    <property type="match status" value="1"/>
</dbReference>
<dbReference type="SUPFAM" id="SSF51735">
    <property type="entry name" value="NAD(P)-binding Rossmann-fold domains"/>
    <property type="match status" value="1"/>
</dbReference>
<dbReference type="InterPro" id="IPR036291">
    <property type="entry name" value="NAD(P)-bd_dom_sf"/>
</dbReference>
<dbReference type="InterPro" id="IPR011032">
    <property type="entry name" value="GroES-like_sf"/>
</dbReference>
<name>A0A562TK85_9SPHI</name>
<evidence type="ECO:0000259" key="1">
    <source>
        <dbReference type="SMART" id="SM00829"/>
    </source>
</evidence>
<feature type="domain" description="Enoyl reductase (ER)" evidence="1">
    <location>
        <begin position="10"/>
        <end position="335"/>
    </location>
</feature>
<proteinExistence type="predicted"/>
<dbReference type="GO" id="GO:0016491">
    <property type="term" value="F:oxidoreductase activity"/>
    <property type="evidence" value="ECO:0007669"/>
    <property type="project" value="InterPro"/>
</dbReference>
<dbReference type="InterPro" id="IPR013149">
    <property type="entry name" value="ADH-like_C"/>
</dbReference>
<evidence type="ECO:0000313" key="2">
    <source>
        <dbReference type="EMBL" id="TWI93935.1"/>
    </source>
</evidence>
<comment type="caution">
    <text evidence="2">The sequence shown here is derived from an EMBL/GenBank/DDBJ whole genome shotgun (WGS) entry which is preliminary data.</text>
</comment>
<dbReference type="InterPro" id="IPR052711">
    <property type="entry name" value="Zinc_ADH-like"/>
</dbReference>
<dbReference type="RefSeq" id="WP_144916826.1">
    <property type="nucleotide sequence ID" value="NZ_VLLI01000023.1"/>
</dbReference>